<organism evidence="2 3">
    <name type="scientific">Candidatus Taylorbacteria bacterium RIFCSPLOWO2_02_FULL_46_40</name>
    <dbReference type="NCBI Taxonomy" id="1802329"/>
    <lineage>
        <taxon>Bacteria</taxon>
        <taxon>Candidatus Tayloriibacteriota</taxon>
    </lineage>
</organism>
<feature type="region of interest" description="Disordered" evidence="1">
    <location>
        <begin position="30"/>
        <end position="49"/>
    </location>
</feature>
<feature type="region of interest" description="Disordered" evidence="1">
    <location>
        <begin position="66"/>
        <end position="96"/>
    </location>
</feature>
<dbReference type="EMBL" id="MHSH01000061">
    <property type="protein sequence ID" value="OHA39905.1"/>
    <property type="molecule type" value="Genomic_DNA"/>
</dbReference>
<proteinExistence type="predicted"/>
<protein>
    <recommendedName>
        <fullName evidence="4">LTD domain-containing protein</fullName>
    </recommendedName>
</protein>
<sequence>MTSRNIVLFLSILLLLVVTGTGVVLLYNSSNETPDTRSEEPGTTATTTKKNGGIFDFFRNYTPEIPRFQSSRNNDGDASEDNSNKPPTLTSDDIEDELQTIERKVEEIAKEIETLKRQELLSVYNGKITIYRVRRSSNDQKPANEYITLKVSKSAGIKISIAGWKLRSAKTGRSVSLGKGVYLFYDGQTNTPQDITLESGDEVFVSTGSSPMGFSFEVNKCSGYFEQFHNFIPALSKKCPLVSDEDLPTAPNTLSDRCLNYLEQFPRCSIRTEPLPDNIEPECRSFLDRKANYNSCVDLHKNDTDFYSKEWRIFLNRGETLWKAQNENIELVDKEGKMVDVFIY</sequence>
<evidence type="ECO:0000313" key="3">
    <source>
        <dbReference type="Proteomes" id="UP000176429"/>
    </source>
</evidence>
<evidence type="ECO:0000313" key="2">
    <source>
        <dbReference type="EMBL" id="OHA39905.1"/>
    </source>
</evidence>
<comment type="caution">
    <text evidence="2">The sequence shown here is derived from an EMBL/GenBank/DDBJ whole genome shotgun (WGS) entry which is preliminary data.</text>
</comment>
<evidence type="ECO:0008006" key="4">
    <source>
        <dbReference type="Google" id="ProtNLM"/>
    </source>
</evidence>
<name>A0A1G2NUX7_9BACT</name>
<reference evidence="2 3" key="1">
    <citation type="journal article" date="2016" name="Nat. Commun.">
        <title>Thousands of microbial genomes shed light on interconnected biogeochemical processes in an aquifer system.</title>
        <authorList>
            <person name="Anantharaman K."/>
            <person name="Brown C.T."/>
            <person name="Hug L.A."/>
            <person name="Sharon I."/>
            <person name="Castelle C.J."/>
            <person name="Probst A.J."/>
            <person name="Thomas B.C."/>
            <person name="Singh A."/>
            <person name="Wilkins M.J."/>
            <person name="Karaoz U."/>
            <person name="Brodie E.L."/>
            <person name="Williams K.H."/>
            <person name="Hubbard S.S."/>
            <person name="Banfield J.F."/>
        </authorList>
    </citation>
    <scope>NUCLEOTIDE SEQUENCE [LARGE SCALE GENOMIC DNA]</scope>
</reference>
<gene>
    <name evidence="2" type="ORF">A3H68_01270</name>
</gene>
<accession>A0A1G2NUX7</accession>
<dbReference type="AlphaFoldDB" id="A0A1G2NUX7"/>
<dbReference type="Proteomes" id="UP000176429">
    <property type="component" value="Unassembled WGS sequence"/>
</dbReference>
<evidence type="ECO:0000256" key="1">
    <source>
        <dbReference type="SAM" id="MobiDB-lite"/>
    </source>
</evidence>